<organism evidence="2 3">
    <name type="scientific">Cellulomonas marina</name>
    <dbReference type="NCBI Taxonomy" id="988821"/>
    <lineage>
        <taxon>Bacteria</taxon>
        <taxon>Bacillati</taxon>
        <taxon>Actinomycetota</taxon>
        <taxon>Actinomycetes</taxon>
        <taxon>Micrococcales</taxon>
        <taxon>Cellulomonadaceae</taxon>
        <taxon>Cellulomonas</taxon>
    </lineage>
</organism>
<dbReference type="RefSeq" id="WP_090032829.1">
    <property type="nucleotide sequence ID" value="NZ_BONM01000001.1"/>
</dbReference>
<sequence>MSDAPQGGAAGATEEGGYGYPTLEQEVAPEVLEDGAGTGGSGTADDGGDGATDDEQADDAAADAPAE</sequence>
<feature type="compositionally biased region" description="Acidic residues" evidence="1">
    <location>
        <begin position="46"/>
        <end position="67"/>
    </location>
</feature>
<proteinExistence type="predicted"/>
<reference evidence="2 3" key="1">
    <citation type="submission" date="2016-10" db="EMBL/GenBank/DDBJ databases">
        <authorList>
            <person name="de Groot N.N."/>
        </authorList>
    </citation>
    <scope>NUCLEOTIDE SEQUENCE [LARGE SCALE GENOMIC DNA]</scope>
    <source>
        <strain evidence="2 3">CGMCC 4.6945</strain>
    </source>
</reference>
<dbReference type="AlphaFoldDB" id="A0A1I0YMD8"/>
<feature type="compositionally biased region" description="Gly residues" evidence="1">
    <location>
        <begin position="8"/>
        <end position="19"/>
    </location>
</feature>
<dbReference type="Proteomes" id="UP000199012">
    <property type="component" value="Unassembled WGS sequence"/>
</dbReference>
<gene>
    <name evidence="2" type="ORF">SAMN05421867_10841</name>
</gene>
<accession>A0A1I0YMD8</accession>
<evidence type="ECO:0000313" key="2">
    <source>
        <dbReference type="EMBL" id="SFB14494.1"/>
    </source>
</evidence>
<feature type="region of interest" description="Disordered" evidence="1">
    <location>
        <begin position="1"/>
        <end position="67"/>
    </location>
</feature>
<name>A0A1I0YMD8_9CELL</name>
<dbReference type="EMBL" id="FOKA01000008">
    <property type="protein sequence ID" value="SFB14494.1"/>
    <property type="molecule type" value="Genomic_DNA"/>
</dbReference>
<evidence type="ECO:0000256" key="1">
    <source>
        <dbReference type="SAM" id="MobiDB-lite"/>
    </source>
</evidence>
<evidence type="ECO:0000313" key="3">
    <source>
        <dbReference type="Proteomes" id="UP000199012"/>
    </source>
</evidence>
<protein>
    <submittedName>
        <fullName evidence="2">Uncharacterized protein</fullName>
    </submittedName>
</protein>
<keyword evidence="3" id="KW-1185">Reference proteome</keyword>